<dbReference type="EMBL" id="EQ962653">
    <property type="protein sequence ID" value="EED21907.1"/>
    <property type="molecule type" value="Genomic_DNA"/>
</dbReference>
<feature type="compositionally biased region" description="Polar residues" evidence="5">
    <location>
        <begin position="176"/>
        <end position="191"/>
    </location>
</feature>
<protein>
    <submittedName>
        <fullName evidence="7">ZIP metal ion transporter, putative</fullName>
    </submittedName>
</protein>
<dbReference type="FunCoup" id="B8M2J6">
    <property type="interactions" value="43"/>
</dbReference>
<evidence type="ECO:0000256" key="5">
    <source>
        <dbReference type="SAM" id="MobiDB-lite"/>
    </source>
</evidence>
<feature type="compositionally biased region" description="Basic and acidic residues" evidence="5">
    <location>
        <begin position="128"/>
        <end position="161"/>
    </location>
</feature>
<dbReference type="STRING" id="441959.B8M2J6"/>
<feature type="region of interest" description="Disordered" evidence="5">
    <location>
        <begin position="263"/>
        <end position="372"/>
    </location>
</feature>
<feature type="transmembrane region" description="Helical" evidence="6">
    <location>
        <begin position="443"/>
        <end position="467"/>
    </location>
</feature>
<evidence type="ECO:0000313" key="7">
    <source>
        <dbReference type="EMBL" id="EED21907.1"/>
    </source>
</evidence>
<keyword evidence="8" id="KW-1185">Reference proteome</keyword>
<dbReference type="HOGENOM" id="CLU_023518_1_0_1"/>
<evidence type="ECO:0000313" key="8">
    <source>
        <dbReference type="Proteomes" id="UP000001745"/>
    </source>
</evidence>
<dbReference type="RefSeq" id="XP_002478870.1">
    <property type="nucleotide sequence ID" value="XM_002478825.1"/>
</dbReference>
<proteinExistence type="predicted"/>
<comment type="subcellular location">
    <subcellularLocation>
        <location evidence="1">Membrane</location>
        <topology evidence="1">Multi-pass membrane protein</topology>
    </subcellularLocation>
</comment>
<evidence type="ECO:0000256" key="3">
    <source>
        <dbReference type="ARBA" id="ARBA00022989"/>
    </source>
</evidence>
<evidence type="ECO:0000256" key="6">
    <source>
        <dbReference type="SAM" id="Phobius"/>
    </source>
</evidence>
<feature type="transmembrane region" description="Helical" evidence="6">
    <location>
        <begin position="514"/>
        <end position="532"/>
    </location>
</feature>
<dbReference type="AlphaFoldDB" id="B8M2J6"/>
<dbReference type="InterPro" id="IPR003689">
    <property type="entry name" value="ZIP"/>
</dbReference>
<dbReference type="eggNOG" id="KOG2474">
    <property type="taxonomic scope" value="Eukaryota"/>
</dbReference>
<dbReference type="GeneID" id="8098534"/>
<dbReference type="OMA" id="HVVDCAH"/>
<feature type="transmembrane region" description="Helical" evidence="6">
    <location>
        <begin position="479"/>
        <end position="502"/>
    </location>
</feature>
<feature type="transmembrane region" description="Helical" evidence="6">
    <location>
        <begin position="85"/>
        <end position="105"/>
    </location>
</feature>
<dbReference type="PhylomeDB" id="B8M2J6"/>
<evidence type="ECO:0000256" key="1">
    <source>
        <dbReference type="ARBA" id="ARBA00004141"/>
    </source>
</evidence>
<reference evidence="8" key="1">
    <citation type="journal article" date="2015" name="Genome Announc.">
        <title>Genome sequence of the AIDS-associated pathogen Penicillium marneffei (ATCC18224) and its near taxonomic relative Talaromyces stipitatus (ATCC10500).</title>
        <authorList>
            <person name="Nierman W.C."/>
            <person name="Fedorova-Abrams N.D."/>
            <person name="Andrianopoulos A."/>
        </authorList>
    </citation>
    <scope>NUCLEOTIDE SEQUENCE [LARGE SCALE GENOMIC DNA]</scope>
    <source>
        <strain evidence="8">ATCC 10500 / CBS 375.48 / QM 6759 / NRRL 1006</strain>
    </source>
</reference>
<name>B8M2J6_TALSN</name>
<dbReference type="PANTHER" id="PTHR11040:SF210">
    <property type="entry name" value="ZINC-REGULATED TRANSPORTER 3"/>
    <property type="match status" value="1"/>
</dbReference>
<gene>
    <name evidence="7" type="ORF">TSTA_091480</name>
</gene>
<feature type="transmembrane region" description="Helical" evidence="6">
    <location>
        <begin position="12"/>
        <end position="33"/>
    </location>
</feature>
<dbReference type="GO" id="GO:0016020">
    <property type="term" value="C:membrane"/>
    <property type="evidence" value="ECO:0007669"/>
    <property type="project" value="UniProtKB-SubCell"/>
</dbReference>
<keyword evidence="3 6" id="KW-1133">Transmembrane helix</keyword>
<feature type="region of interest" description="Disordered" evidence="5">
    <location>
        <begin position="128"/>
        <end position="191"/>
    </location>
</feature>
<feature type="transmembrane region" description="Helical" evidence="6">
    <location>
        <begin position="413"/>
        <end position="436"/>
    </location>
</feature>
<accession>B8M2J6</accession>
<sequence>MVLDANDNRGWIMSGVAGIACVIGASIICVDIILRSCFRIRNFDITTNTTFLSSSMGLSAGVMVTESLRCFRLYIYLARSGLSDSVAAFALIGLFLAGVVVISIFSHIAHRYIPSHVVDCTHTHESHDRDLEHGVEEEHHQHHERGHGCRREYHDIRKDPGENDQITESNERTPLLPSQCNGNNRRPIQTLSTKSTGGLQFRTLYRDSVGRILGRRVTQFLRLSKDVCDENGPCYGFSQTCGIDCRKVLGPRSYFLWMNGRESENHTQASPAVSEPQPRIRADEPDTPLTVRRVPLISQEQTETYRPDSEPQGTDYFSQDIRRTDSSSSPSSQQADEERTATGSQESAGFEPNSKPFEDHPSHASPPHHHHVPQNAFLSIGLQTSLAIALHKLPEGFITYATNHASPTLGMTVFIALFIHNITDGFALALPLFLAIRSRVKAIFWASLLGGISQPAGAGLAALWIWYSNRGKDITEGTSWGVYGGMFAATAGIMTSVGFHLFSEGLSLTHNPNICIFSAIAGMGLLGISFALTA</sequence>
<dbReference type="Proteomes" id="UP000001745">
    <property type="component" value="Unassembled WGS sequence"/>
</dbReference>
<evidence type="ECO:0000256" key="4">
    <source>
        <dbReference type="ARBA" id="ARBA00023136"/>
    </source>
</evidence>
<dbReference type="Pfam" id="PF02535">
    <property type="entry name" value="Zip"/>
    <property type="match status" value="1"/>
</dbReference>
<keyword evidence="2 6" id="KW-0812">Transmembrane</keyword>
<dbReference type="PANTHER" id="PTHR11040">
    <property type="entry name" value="ZINC/IRON TRANSPORTER"/>
    <property type="match status" value="1"/>
</dbReference>
<organism evidence="7 8">
    <name type="scientific">Talaromyces stipitatus (strain ATCC 10500 / CBS 375.48 / QM 6759 / NRRL 1006)</name>
    <name type="common">Penicillium stipitatum</name>
    <dbReference type="NCBI Taxonomy" id="441959"/>
    <lineage>
        <taxon>Eukaryota</taxon>
        <taxon>Fungi</taxon>
        <taxon>Dikarya</taxon>
        <taxon>Ascomycota</taxon>
        <taxon>Pezizomycotina</taxon>
        <taxon>Eurotiomycetes</taxon>
        <taxon>Eurotiomycetidae</taxon>
        <taxon>Eurotiales</taxon>
        <taxon>Trichocomaceae</taxon>
        <taxon>Talaromyces</taxon>
        <taxon>Talaromyces sect. Talaromyces</taxon>
    </lineage>
</organism>
<dbReference type="InParanoid" id="B8M2J6"/>
<dbReference type="VEuPathDB" id="FungiDB:TSTA_091480"/>
<dbReference type="GO" id="GO:0005385">
    <property type="term" value="F:zinc ion transmembrane transporter activity"/>
    <property type="evidence" value="ECO:0007669"/>
    <property type="project" value="TreeGrafter"/>
</dbReference>
<dbReference type="OrthoDB" id="262547at2759"/>
<keyword evidence="4 6" id="KW-0472">Membrane</keyword>
<evidence type="ECO:0000256" key="2">
    <source>
        <dbReference type="ARBA" id="ARBA00022692"/>
    </source>
</evidence>